<organism evidence="1 2">
    <name type="scientific">Novosphingobium hassiacum</name>
    <dbReference type="NCBI Taxonomy" id="173676"/>
    <lineage>
        <taxon>Bacteria</taxon>
        <taxon>Pseudomonadati</taxon>
        <taxon>Pseudomonadota</taxon>
        <taxon>Alphaproteobacteria</taxon>
        <taxon>Sphingomonadales</taxon>
        <taxon>Sphingomonadaceae</taxon>
        <taxon>Novosphingobium</taxon>
    </lineage>
</organism>
<proteinExistence type="predicted"/>
<reference evidence="1 2" key="1">
    <citation type="submission" date="2020-08" db="EMBL/GenBank/DDBJ databases">
        <title>Genomic Encyclopedia of Type Strains, Phase IV (KMG-IV): sequencing the most valuable type-strain genomes for metagenomic binning, comparative biology and taxonomic classification.</title>
        <authorList>
            <person name="Goeker M."/>
        </authorList>
    </citation>
    <scope>NUCLEOTIDE SEQUENCE [LARGE SCALE GENOMIC DNA]</scope>
    <source>
        <strain evidence="1 2">DSM 14552</strain>
    </source>
</reference>
<evidence type="ECO:0000313" key="2">
    <source>
        <dbReference type="Proteomes" id="UP000562395"/>
    </source>
</evidence>
<dbReference type="EMBL" id="JACICY010000003">
    <property type="protein sequence ID" value="MBB3860436.1"/>
    <property type="molecule type" value="Genomic_DNA"/>
</dbReference>
<protein>
    <submittedName>
        <fullName evidence="1">Uncharacterized protein</fullName>
    </submittedName>
</protein>
<comment type="caution">
    <text evidence="1">The sequence shown here is derived from an EMBL/GenBank/DDBJ whole genome shotgun (WGS) entry which is preliminary data.</text>
</comment>
<accession>A0A7W5ZUX1</accession>
<evidence type="ECO:0000313" key="1">
    <source>
        <dbReference type="EMBL" id="MBB3860436.1"/>
    </source>
</evidence>
<dbReference type="Proteomes" id="UP000562395">
    <property type="component" value="Unassembled WGS sequence"/>
</dbReference>
<dbReference type="RefSeq" id="WP_183612700.1">
    <property type="nucleotide sequence ID" value="NZ_JACICY010000003.1"/>
</dbReference>
<gene>
    <name evidence="1" type="ORF">GGQ88_001702</name>
</gene>
<dbReference type="AlphaFoldDB" id="A0A7W5ZUX1"/>
<name>A0A7W5ZUX1_9SPHN</name>
<sequence length="94" mass="10200">MSNARTIAEARALRDEALVIFRADLDLAKTESSPARIKERAVDEAVELVDAARDIAKDNMAVIGATSAALVAWFFRDQLLALAEKLRDAVKSGD</sequence>
<keyword evidence="2" id="KW-1185">Reference proteome</keyword>